<dbReference type="RefSeq" id="WP_095654833.1">
    <property type="nucleotide sequence ID" value="NZ_NPOA01000004.1"/>
</dbReference>
<name>A0A2A2IE01_9BACI</name>
<keyword evidence="2" id="KW-1185">Reference proteome</keyword>
<dbReference type="Proteomes" id="UP000218887">
    <property type="component" value="Unassembled WGS sequence"/>
</dbReference>
<accession>A0A2A2IE01</accession>
<protein>
    <submittedName>
        <fullName evidence="1">Uncharacterized protein</fullName>
    </submittedName>
</protein>
<evidence type="ECO:0000313" key="1">
    <source>
        <dbReference type="EMBL" id="PAV30231.1"/>
    </source>
</evidence>
<evidence type="ECO:0000313" key="2">
    <source>
        <dbReference type="Proteomes" id="UP000218887"/>
    </source>
</evidence>
<reference evidence="1 2" key="1">
    <citation type="submission" date="2017-08" db="EMBL/GenBank/DDBJ databases">
        <title>Virgibacillus indicus sp. nov. and Virgibacillus profoundi sp. nov, two moderately halophilic bacteria isolated from marine sediment by using the Microfluidic Streak Plate.</title>
        <authorList>
            <person name="Xu B."/>
            <person name="Hu B."/>
            <person name="Wang J."/>
            <person name="Zhu Y."/>
            <person name="Huang L."/>
            <person name="Du W."/>
            <person name="Huang Y."/>
        </authorList>
    </citation>
    <scope>NUCLEOTIDE SEQUENCE [LARGE SCALE GENOMIC DNA]</scope>
    <source>
        <strain evidence="1 2">IO3-P3-H5</strain>
    </source>
</reference>
<dbReference type="AlphaFoldDB" id="A0A2A2IE01"/>
<proteinExistence type="predicted"/>
<organism evidence="1 2">
    <name type="scientific">Virgibacillus profundi</name>
    <dbReference type="NCBI Taxonomy" id="2024555"/>
    <lineage>
        <taxon>Bacteria</taxon>
        <taxon>Bacillati</taxon>
        <taxon>Bacillota</taxon>
        <taxon>Bacilli</taxon>
        <taxon>Bacillales</taxon>
        <taxon>Bacillaceae</taxon>
        <taxon>Virgibacillus</taxon>
    </lineage>
</organism>
<sequence>MNRFEYETDNGWVVGYFDIYQARNGFIYLVMGNNFTKLTLGQIEQLNINCYSLKDYDHDDFVKAYNLPF</sequence>
<gene>
    <name evidence="1" type="ORF">CIL05_07120</name>
</gene>
<comment type="caution">
    <text evidence="1">The sequence shown here is derived from an EMBL/GenBank/DDBJ whole genome shotgun (WGS) entry which is preliminary data.</text>
</comment>
<dbReference type="EMBL" id="NPOA01000004">
    <property type="protein sequence ID" value="PAV30231.1"/>
    <property type="molecule type" value="Genomic_DNA"/>
</dbReference>